<dbReference type="PANTHER" id="PTHR38011">
    <property type="entry name" value="DIHYDROFOLATE REDUCTASE FAMILY PROTEIN (AFU_ORTHOLOGUE AFUA_8G06820)"/>
    <property type="match status" value="1"/>
</dbReference>
<proteinExistence type="predicted"/>
<protein>
    <submittedName>
        <fullName evidence="4">RibD family protein</fullName>
    </submittedName>
</protein>
<name>A0A975U4T4_9PROT</name>
<keyword evidence="2" id="KW-0560">Oxidoreductase</keyword>
<dbReference type="PANTHER" id="PTHR38011:SF7">
    <property type="entry name" value="2,5-DIAMINO-6-RIBOSYLAMINO-4(3H)-PYRIMIDINONE 5'-PHOSPHATE REDUCTASE"/>
    <property type="match status" value="1"/>
</dbReference>
<keyword evidence="1" id="KW-0521">NADP</keyword>
<dbReference type="GO" id="GO:0008703">
    <property type="term" value="F:5-amino-6-(5-phosphoribosylamino)uracil reductase activity"/>
    <property type="evidence" value="ECO:0007669"/>
    <property type="project" value="InterPro"/>
</dbReference>
<evidence type="ECO:0000313" key="4">
    <source>
        <dbReference type="EMBL" id="QXM26324.1"/>
    </source>
</evidence>
<evidence type="ECO:0000259" key="3">
    <source>
        <dbReference type="Pfam" id="PF01872"/>
    </source>
</evidence>
<gene>
    <name evidence="4" type="ORF">KO353_11860</name>
</gene>
<organism evidence="4 5">
    <name type="scientific">Elioraea tepida</name>
    <dbReference type="NCBI Taxonomy" id="2843330"/>
    <lineage>
        <taxon>Bacteria</taxon>
        <taxon>Pseudomonadati</taxon>
        <taxon>Pseudomonadota</taxon>
        <taxon>Alphaproteobacteria</taxon>
        <taxon>Acetobacterales</taxon>
        <taxon>Elioraeaceae</taxon>
        <taxon>Elioraea</taxon>
    </lineage>
</organism>
<evidence type="ECO:0000256" key="1">
    <source>
        <dbReference type="ARBA" id="ARBA00022857"/>
    </source>
</evidence>
<dbReference type="Pfam" id="PF01872">
    <property type="entry name" value="RibD_C"/>
    <property type="match status" value="1"/>
</dbReference>
<dbReference type="InterPro" id="IPR050765">
    <property type="entry name" value="Riboflavin_Biosynth_HTPR"/>
</dbReference>
<dbReference type="KEGG" id="elio:KO353_11860"/>
<sequence>MWRALRARRCGGDAPLPEPSGEAAATLAALLGPLTGPPVAPDGVWVTAHLAQSLDGRIATRSGVSQWISDREDILHTHRLRALHQAIVVGAATVAADDPLLTTRLVSGESPVRVVLDRDRRLDKGRRVFSGGPPTLLVCAADMPGPDRHGEAEVMRLPRDPSGGLDLAMLLRRLRLRGITHVFVEGGGVTVGRFLAAGLIDRLHIAVAPLLLGSGLPALVLPEAARPEEGLRAPALTYRLGADTLFDLAIGRARPACAP</sequence>
<dbReference type="InterPro" id="IPR002734">
    <property type="entry name" value="RibDG_C"/>
</dbReference>
<dbReference type="EMBL" id="CP076448">
    <property type="protein sequence ID" value="QXM26324.1"/>
    <property type="molecule type" value="Genomic_DNA"/>
</dbReference>
<evidence type="ECO:0000313" key="5">
    <source>
        <dbReference type="Proteomes" id="UP000694001"/>
    </source>
</evidence>
<dbReference type="GO" id="GO:0009231">
    <property type="term" value="P:riboflavin biosynthetic process"/>
    <property type="evidence" value="ECO:0007669"/>
    <property type="project" value="InterPro"/>
</dbReference>
<feature type="domain" description="Bacterial bifunctional deaminase-reductase C-terminal" evidence="3">
    <location>
        <begin position="45"/>
        <end position="217"/>
    </location>
</feature>
<evidence type="ECO:0000256" key="2">
    <source>
        <dbReference type="ARBA" id="ARBA00023002"/>
    </source>
</evidence>
<keyword evidence="5" id="KW-1185">Reference proteome</keyword>
<reference evidence="4" key="1">
    <citation type="submission" date="2021-06" db="EMBL/GenBank/DDBJ databases">
        <title>Elioraea tepida, sp. nov., a moderately thermophilic aerobic anoxygenic phototrophic bacterium isolated from an alkaline siliceous hot spring mat community in Yellowstone National Park, WY, USA.</title>
        <authorList>
            <person name="Saini M.K."/>
            <person name="Yoshida S."/>
            <person name="Sebastian A."/>
            <person name="Hirose S."/>
            <person name="Hara E."/>
            <person name="Tamaki H."/>
            <person name="Soulier N.T."/>
            <person name="Albert I."/>
            <person name="Hanada S."/>
            <person name="Bryant D.A."/>
            <person name="Tank M."/>
        </authorList>
    </citation>
    <scope>NUCLEOTIDE SEQUENCE</scope>
    <source>
        <strain evidence="4">MS-P2</strain>
    </source>
</reference>
<dbReference type="AlphaFoldDB" id="A0A975U4T4"/>
<accession>A0A975U4T4</accession>
<dbReference type="Proteomes" id="UP000694001">
    <property type="component" value="Chromosome"/>
</dbReference>